<gene>
    <name evidence="1" type="ORF">HaLaN_28610</name>
</gene>
<evidence type="ECO:0000313" key="1">
    <source>
        <dbReference type="EMBL" id="GFH29869.1"/>
    </source>
</evidence>
<accession>A0A6A0AAN8</accession>
<sequence length="59" mass="6431">CPVVIQLQRFSPPPFDDQGCSILTDLVVSTYMQGLPSLTSWTCLYQDASSLILTIALPS</sequence>
<reference evidence="1 2" key="1">
    <citation type="submission" date="2020-02" db="EMBL/GenBank/DDBJ databases">
        <title>Draft genome sequence of Haematococcus lacustris strain NIES-144.</title>
        <authorList>
            <person name="Morimoto D."/>
            <person name="Nakagawa S."/>
            <person name="Yoshida T."/>
            <person name="Sawayama S."/>
        </authorList>
    </citation>
    <scope>NUCLEOTIDE SEQUENCE [LARGE SCALE GENOMIC DNA]</scope>
    <source>
        <strain evidence="1 2">NIES-144</strain>
    </source>
</reference>
<name>A0A6A0AAN8_HAELA</name>
<dbReference type="EMBL" id="BLLF01004570">
    <property type="protein sequence ID" value="GFH29869.1"/>
    <property type="molecule type" value="Genomic_DNA"/>
</dbReference>
<organism evidence="1 2">
    <name type="scientific">Haematococcus lacustris</name>
    <name type="common">Green alga</name>
    <name type="synonym">Haematococcus pluvialis</name>
    <dbReference type="NCBI Taxonomy" id="44745"/>
    <lineage>
        <taxon>Eukaryota</taxon>
        <taxon>Viridiplantae</taxon>
        <taxon>Chlorophyta</taxon>
        <taxon>core chlorophytes</taxon>
        <taxon>Chlorophyceae</taxon>
        <taxon>CS clade</taxon>
        <taxon>Chlamydomonadales</taxon>
        <taxon>Haematococcaceae</taxon>
        <taxon>Haematococcus</taxon>
    </lineage>
</organism>
<dbReference type="AlphaFoldDB" id="A0A6A0AAN8"/>
<feature type="non-terminal residue" evidence="1">
    <location>
        <position position="59"/>
    </location>
</feature>
<comment type="caution">
    <text evidence="1">The sequence shown here is derived from an EMBL/GenBank/DDBJ whole genome shotgun (WGS) entry which is preliminary data.</text>
</comment>
<dbReference type="Proteomes" id="UP000485058">
    <property type="component" value="Unassembled WGS sequence"/>
</dbReference>
<protein>
    <submittedName>
        <fullName evidence="1">Uncharacterized protein</fullName>
    </submittedName>
</protein>
<proteinExistence type="predicted"/>
<evidence type="ECO:0000313" key="2">
    <source>
        <dbReference type="Proteomes" id="UP000485058"/>
    </source>
</evidence>
<keyword evidence="2" id="KW-1185">Reference proteome</keyword>
<feature type="non-terminal residue" evidence="1">
    <location>
        <position position="1"/>
    </location>
</feature>